<evidence type="ECO:0000256" key="2">
    <source>
        <dbReference type="ARBA" id="ARBA00010011"/>
    </source>
</evidence>
<reference evidence="10" key="2">
    <citation type="submission" date="2025-08" db="UniProtKB">
        <authorList>
            <consortium name="Ensembl"/>
        </authorList>
    </citation>
    <scope>IDENTIFICATION</scope>
    <source>
        <strain evidence="10">Thoroughbred</strain>
    </source>
</reference>
<evidence type="ECO:0000256" key="7">
    <source>
        <dbReference type="PROSITE-ProRule" id="PRU00479"/>
    </source>
</evidence>
<dbReference type="GO" id="GO:1902492">
    <property type="term" value="P:positive regulation of sperm capacitation"/>
    <property type="evidence" value="ECO:0007669"/>
    <property type="project" value="UniProtKB-ARBA"/>
</dbReference>
<evidence type="ECO:0000256" key="4">
    <source>
        <dbReference type="ARBA" id="ARBA00022737"/>
    </source>
</evidence>
<comment type="caution">
    <text evidence="7">Lacks conserved residue(s) required for the propagation of feature annotation.</text>
</comment>
<dbReference type="FunFam" id="2.10.10.10:FF:000003">
    <property type="entry name" value="binder of sperm protein homolog 1"/>
    <property type="match status" value="1"/>
</dbReference>
<keyword evidence="8" id="KW-0732">Signal</keyword>
<dbReference type="PANTHER" id="PTHR22918:SF3">
    <property type="entry name" value="SEMINAL PLASMA PROTEIN HSP-1"/>
    <property type="match status" value="1"/>
</dbReference>
<dbReference type="PANTHER" id="PTHR22918">
    <property type="entry name" value="SEMINAL PLASMA PROTEIN"/>
    <property type="match status" value="1"/>
</dbReference>
<dbReference type="InterPro" id="IPR016356">
    <property type="entry name" value="Seminal_plasma_PDC-109-like"/>
</dbReference>
<feature type="disulfide bond" evidence="7">
    <location>
        <begin position="112"/>
        <end position="139"/>
    </location>
</feature>
<accession>A0A3Q2I719</accession>
<dbReference type="Bgee" id="ENSECAG00000007752">
    <property type="expression patterns" value="Expressed in liver and 4 other cell types or tissues"/>
</dbReference>
<evidence type="ECO:0000313" key="10">
    <source>
        <dbReference type="Ensembl" id="ENSECAP00000041553.1"/>
    </source>
</evidence>
<dbReference type="Ensembl" id="ENSECAT00000054384.1">
    <property type="protein sequence ID" value="ENSECAP00000041553.1"/>
    <property type="gene ID" value="ENSECAG00000007752.4"/>
</dbReference>
<evidence type="ECO:0000256" key="6">
    <source>
        <dbReference type="ARBA" id="ARBA00023279"/>
    </source>
</evidence>
<dbReference type="InterPro" id="IPR000562">
    <property type="entry name" value="FN_type2_dom"/>
</dbReference>
<keyword evidence="6" id="KW-0278">Fertilization</keyword>
<evidence type="ECO:0000256" key="5">
    <source>
        <dbReference type="ARBA" id="ARBA00023157"/>
    </source>
</evidence>
<organism evidence="10 11">
    <name type="scientific">Equus caballus</name>
    <name type="common">Horse</name>
    <dbReference type="NCBI Taxonomy" id="9796"/>
    <lineage>
        <taxon>Eukaryota</taxon>
        <taxon>Metazoa</taxon>
        <taxon>Chordata</taxon>
        <taxon>Craniata</taxon>
        <taxon>Vertebrata</taxon>
        <taxon>Euteleostomi</taxon>
        <taxon>Mammalia</taxon>
        <taxon>Eutheria</taxon>
        <taxon>Laurasiatheria</taxon>
        <taxon>Perissodactyla</taxon>
        <taxon>Equidae</taxon>
        <taxon>Equus</taxon>
    </lineage>
</organism>
<comment type="subcellular location">
    <subcellularLocation>
        <location evidence="1">Secreted</location>
    </subcellularLocation>
</comment>
<dbReference type="GO" id="GO:0005615">
    <property type="term" value="C:extracellular space"/>
    <property type="evidence" value="ECO:0007669"/>
    <property type="project" value="InterPro"/>
</dbReference>
<keyword evidence="5 7" id="KW-1015">Disulfide bond</keyword>
<dbReference type="InterPro" id="IPR036943">
    <property type="entry name" value="FN_type2_sf"/>
</dbReference>
<dbReference type="PRINTS" id="PR00013">
    <property type="entry name" value="FNTYPEII"/>
</dbReference>
<dbReference type="GO" id="GO:0008201">
    <property type="term" value="F:heparin binding"/>
    <property type="evidence" value="ECO:0000318"/>
    <property type="project" value="GO_Central"/>
</dbReference>
<dbReference type="CDD" id="cd00062">
    <property type="entry name" value="FN2"/>
    <property type="match status" value="2"/>
</dbReference>
<evidence type="ECO:0000256" key="3">
    <source>
        <dbReference type="ARBA" id="ARBA00022525"/>
    </source>
</evidence>
<reference evidence="10 11" key="1">
    <citation type="journal article" date="2009" name="Science">
        <title>Genome sequence, comparative analysis, and population genetics of the domestic horse.</title>
        <authorList>
            <consortium name="Broad Institute Genome Sequencing Platform"/>
            <consortium name="Broad Institute Whole Genome Assembly Team"/>
            <person name="Wade C.M."/>
            <person name="Giulotto E."/>
            <person name="Sigurdsson S."/>
            <person name="Zoli M."/>
            <person name="Gnerre S."/>
            <person name="Imsland F."/>
            <person name="Lear T.L."/>
            <person name="Adelson D.L."/>
            <person name="Bailey E."/>
            <person name="Bellone R.R."/>
            <person name="Bloecker H."/>
            <person name="Distl O."/>
            <person name="Edgar R.C."/>
            <person name="Garber M."/>
            <person name="Leeb T."/>
            <person name="Mauceli E."/>
            <person name="MacLeod J.N."/>
            <person name="Penedo M.C.T."/>
            <person name="Raison J.M."/>
            <person name="Sharpe T."/>
            <person name="Vogel J."/>
            <person name="Andersson L."/>
            <person name="Antczak D.F."/>
            <person name="Biagi T."/>
            <person name="Binns M.M."/>
            <person name="Chowdhary B.P."/>
            <person name="Coleman S.J."/>
            <person name="Della Valle G."/>
            <person name="Fryc S."/>
            <person name="Guerin G."/>
            <person name="Hasegawa T."/>
            <person name="Hill E.W."/>
            <person name="Jurka J."/>
            <person name="Kiialainen A."/>
            <person name="Lindgren G."/>
            <person name="Liu J."/>
            <person name="Magnani E."/>
            <person name="Mickelson J.R."/>
            <person name="Murray J."/>
            <person name="Nergadze S.G."/>
            <person name="Onofrio R."/>
            <person name="Pedroni S."/>
            <person name="Piras M.F."/>
            <person name="Raudsepp T."/>
            <person name="Rocchi M."/>
            <person name="Roeed K.H."/>
            <person name="Ryder O.A."/>
            <person name="Searle S."/>
            <person name="Skow L."/>
            <person name="Swinburne J.E."/>
            <person name="Syvaenen A.C."/>
            <person name="Tozaki T."/>
            <person name="Valberg S.J."/>
            <person name="Vaudin M."/>
            <person name="White J.R."/>
            <person name="Zody M.C."/>
            <person name="Lander E.S."/>
            <person name="Lindblad-Toh K."/>
        </authorList>
    </citation>
    <scope>NUCLEOTIDE SEQUENCE [LARGE SCALE GENOMIC DNA]</scope>
    <source>
        <strain evidence="10 11">Thoroughbred</strain>
    </source>
</reference>
<dbReference type="SMART" id="SM00059">
    <property type="entry name" value="FN2"/>
    <property type="match status" value="2"/>
</dbReference>
<feature type="chain" id="PRO_5018631577" description="Fibronectin type-II domain-containing protein" evidence="8">
    <location>
        <begin position="26"/>
        <end position="139"/>
    </location>
</feature>
<dbReference type="PIRSF" id="PIRSF002541">
    <property type="entry name" value="Seminal_plasma_PDC-109"/>
    <property type="match status" value="1"/>
</dbReference>
<dbReference type="GO" id="GO:0009986">
    <property type="term" value="C:cell surface"/>
    <property type="evidence" value="ECO:0000318"/>
    <property type="project" value="GO_Central"/>
</dbReference>
<keyword evidence="11" id="KW-1185">Reference proteome</keyword>
<dbReference type="Proteomes" id="UP000002281">
    <property type="component" value="Chromosome 10"/>
</dbReference>
<feature type="domain" description="Fibronectin type-II" evidence="9">
    <location>
        <begin position="93"/>
        <end position="139"/>
    </location>
</feature>
<dbReference type="Pfam" id="PF00040">
    <property type="entry name" value="fn2"/>
    <property type="match status" value="2"/>
</dbReference>
<dbReference type="GO" id="GO:0007338">
    <property type="term" value="P:single fertilization"/>
    <property type="evidence" value="ECO:0007669"/>
    <property type="project" value="UniProtKB-KW"/>
</dbReference>
<reference evidence="10" key="3">
    <citation type="submission" date="2025-09" db="UniProtKB">
        <authorList>
            <consortium name="Ensembl"/>
        </authorList>
    </citation>
    <scope>IDENTIFICATION</scope>
    <source>
        <strain evidence="10">Thoroughbred</strain>
    </source>
</reference>
<dbReference type="SUPFAM" id="SSF57440">
    <property type="entry name" value="Kringle-like"/>
    <property type="match status" value="2"/>
</dbReference>
<evidence type="ECO:0000259" key="9">
    <source>
        <dbReference type="PROSITE" id="PS51092"/>
    </source>
</evidence>
<proteinExistence type="inferred from homology"/>
<comment type="similarity">
    <text evidence="2">Belongs to the seminal plasma protein family.</text>
</comment>
<feature type="signal peptide" evidence="8">
    <location>
        <begin position="1"/>
        <end position="25"/>
    </location>
</feature>
<sequence>MAPRLGIFLILAGTCIFLQLDHVDGGEPTTRIHNYVLGELMKIMSLLFADYKCAFPFNYRGKWYFDCTRADSFFKWCSLNEDYSGKWKYCVDDDYAKCVFPFVYRGQTYNRCTTDGSLFWISWCSVTTSYDRDGAWRYC</sequence>
<dbReference type="FunFam" id="2.10.10.10:FF:000005">
    <property type="entry name" value="Epididymal sperm binding protein 1"/>
    <property type="match status" value="1"/>
</dbReference>
<protein>
    <recommendedName>
        <fullName evidence="9">Fibronectin type-II domain-containing protein</fullName>
    </recommendedName>
</protein>
<dbReference type="InterPro" id="IPR051666">
    <property type="entry name" value="SP_Capacitation_Regulator"/>
</dbReference>
<keyword evidence="3" id="KW-0964">Secreted</keyword>
<feature type="disulfide bond" evidence="7">
    <location>
        <begin position="98"/>
        <end position="124"/>
    </location>
</feature>
<evidence type="ECO:0000256" key="1">
    <source>
        <dbReference type="ARBA" id="ARBA00004613"/>
    </source>
</evidence>
<feature type="domain" description="Fibronectin type-II" evidence="9">
    <location>
        <begin position="48"/>
        <end position="92"/>
    </location>
</feature>
<dbReference type="AlphaFoldDB" id="A0A3Q2I719"/>
<dbReference type="GO" id="GO:0048240">
    <property type="term" value="P:sperm capacitation"/>
    <property type="evidence" value="ECO:0000318"/>
    <property type="project" value="GO_Central"/>
</dbReference>
<name>A0A3Q2I719_HORSE</name>
<evidence type="ECO:0000313" key="11">
    <source>
        <dbReference type="Proteomes" id="UP000002281"/>
    </source>
</evidence>
<dbReference type="PROSITE" id="PS00023">
    <property type="entry name" value="FN2_1"/>
    <property type="match status" value="1"/>
</dbReference>
<dbReference type="GeneTree" id="ENSGT00940000164580"/>
<evidence type="ECO:0000256" key="8">
    <source>
        <dbReference type="SAM" id="SignalP"/>
    </source>
</evidence>
<dbReference type="InterPro" id="IPR013806">
    <property type="entry name" value="Kringle-like"/>
</dbReference>
<keyword evidence="4" id="KW-0677">Repeat</keyword>
<dbReference type="Gene3D" id="2.10.10.10">
    <property type="entry name" value="Fibronectin, type II, collagen-binding"/>
    <property type="match status" value="2"/>
</dbReference>
<dbReference type="GO" id="GO:0033700">
    <property type="term" value="P:phospholipid efflux"/>
    <property type="evidence" value="ECO:0007669"/>
    <property type="project" value="UniProtKB-ARBA"/>
</dbReference>
<dbReference type="PROSITE" id="PS51092">
    <property type="entry name" value="FN2_2"/>
    <property type="match status" value="2"/>
</dbReference>